<gene>
    <name evidence="1" type="ORF">AVDCRST_MAG02-240</name>
</gene>
<sequence>MLNSYFAVVSLVSVRYNFTMTDTKNSVRQEWLSVPRRREEERLDPHVYKRGVNGLTVEEAVGRAVPRVIAILERSGERYSPFEKELVRQTVRACLVSQVSRANLYRIAGILVADRRDEGANLGRSLALAYVAALREAFLGELTVGEQVQTPFGTGEVRYVSESGQDAAIRLDGGSRQEVWLPVARISRPEAEVRRAS</sequence>
<dbReference type="AlphaFoldDB" id="A0A6J4QP14"/>
<protein>
    <submittedName>
        <fullName evidence="1">Uncharacterized protein</fullName>
    </submittedName>
</protein>
<reference evidence="1" key="1">
    <citation type="submission" date="2020-02" db="EMBL/GenBank/DDBJ databases">
        <authorList>
            <person name="Meier V. D."/>
        </authorList>
    </citation>
    <scope>NUCLEOTIDE SEQUENCE</scope>
    <source>
        <strain evidence="1">AVDCRST_MAG02</strain>
    </source>
</reference>
<dbReference type="EMBL" id="CADCVH010000001">
    <property type="protein sequence ID" value="CAA9442953.1"/>
    <property type="molecule type" value="Genomic_DNA"/>
</dbReference>
<organism evidence="1">
    <name type="scientific">uncultured Rubrobacteraceae bacterium</name>
    <dbReference type="NCBI Taxonomy" id="349277"/>
    <lineage>
        <taxon>Bacteria</taxon>
        <taxon>Bacillati</taxon>
        <taxon>Actinomycetota</taxon>
        <taxon>Rubrobacteria</taxon>
        <taxon>Rubrobacterales</taxon>
        <taxon>Rubrobacteraceae</taxon>
        <taxon>environmental samples</taxon>
    </lineage>
</organism>
<evidence type="ECO:0000313" key="1">
    <source>
        <dbReference type="EMBL" id="CAA9442953.1"/>
    </source>
</evidence>
<accession>A0A6J4QP14</accession>
<name>A0A6J4QP14_9ACTN</name>
<proteinExistence type="predicted"/>